<dbReference type="InterPro" id="IPR045860">
    <property type="entry name" value="Snake_toxin-like_sf"/>
</dbReference>
<dbReference type="CDD" id="cd00117">
    <property type="entry name" value="TFP"/>
    <property type="match status" value="1"/>
</dbReference>
<evidence type="ECO:0000313" key="1">
    <source>
        <dbReference type="EMBL" id="CAH3197186.1"/>
    </source>
</evidence>
<sequence>GESITCIQCNSERGGNTSCERQVVTIDCSSDSEFGEHFDSCFSLTAYDDNKRTQIKDCAIHSGCEELEQLLCKHLKTAGNFTDAMNCRVNCCRGDLCNDEDKDGRINGITSQSGQLNKQHGPIVSVKVNADSENCMAVRLETKMSARSLPKDMVMRRAVLSASFDNKQRAQTMNARENLRLEKQQRDFDLFKNNVEKTYMVEKNRVKSRMQSLRKNVLCRTQSNETVSSVSSSNSTNLKFDAANEVHLPKLASPMENADRKLLGELELSRSVPDIHLICGEKEQRLTHLPSISTNSPRLKKRLTDENIKKNTLTLSPPHSPPYARTRSHEDINVNTECPLENNGFIPKFKPHEAIESITLQREFRDVGSCSRLTSRRRSLSTSDITLTERIHCFLESVDNSHLDI</sequence>
<dbReference type="SUPFAM" id="SSF57302">
    <property type="entry name" value="Snake toxin-like"/>
    <property type="match status" value="1"/>
</dbReference>
<dbReference type="Proteomes" id="UP001159427">
    <property type="component" value="Unassembled WGS sequence"/>
</dbReference>
<gene>
    <name evidence="1" type="ORF">PEVE_00034512</name>
</gene>
<dbReference type="EMBL" id="CALNXI010005237">
    <property type="protein sequence ID" value="CAH3197186.1"/>
    <property type="molecule type" value="Genomic_DNA"/>
</dbReference>
<name>A0ABN8T1I1_9CNID</name>
<protein>
    <submittedName>
        <fullName evidence="1">Uncharacterized protein</fullName>
    </submittedName>
</protein>
<reference evidence="1 2" key="1">
    <citation type="submission" date="2022-05" db="EMBL/GenBank/DDBJ databases">
        <authorList>
            <consortium name="Genoscope - CEA"/>
            <person name="William W."/>
        </authorList>
    </citation>
    <scope>NUCLEOTIDE SEQUENCE [LARGE SCALE GENOMIC DNA]</scope>
</reference>
<feature type="non-terminal residue" evidence="1">
    <location>
        <position position="1"/>
    </location>
</feature>
<dbReference type="Gene3D" id="2.10.60.10">
    <property type="entry name" value="CD59"/>
    <property type="match status" value="1"/>
</dbReference>
<keyword evidence="2" id="KW-1185">Reference proteome</keyword>
<proteinExistence type="predicted"/>
<comment type="caution">
    <text evidence="1">The sequence shown here is derived from an EMBL/GenBank/DDBJ whole genome shotgun (WGS) entry which is preliminary data.</text>
</comment>
<organism evidence="1 2">
    <name type="scientific">Porites evermanni</name>
    <dbReference type="NCBI Taxonomy" id="104178"/>
    <lineage>
        <taxon>Eukaryota</taxon>
        <taxon>Metazoa</taxon>
        <taxon>Cnidaria</taxon>
        <taxon>Anthozoa</taxon>
        <taxon>Hexacorallia</taxon>
        <taxon>Scleractinia</taxon>
        <taxon>Fungiina</taxon>
        <taxon>Poritidae</taxon>
        <taxon>Porites</taxon>
    </lineage>
</organism>
<evidence type="ECO:0000313" key="2">
    <source>
        <dbReference type="Proteomes" id="UP001159427"/>
    </source>
</evidence>
<accession>A0ABN8T1I1</accession>